<dbReference type="InterPro" id="IPR029062">
    <property type="entry name" value="Class_I_gatase-like"/>
</dbReference>
<gene>
    <name evidence="2" type="ORF">H9Q16_12535</name>
</gene>
<accession>A0A927D5S8</accession>
<dbReference type="InterPro" id="IPR044992">
    <property type="entry name" value="ChyE-like"/>
</dbReference>
<dbReference type="RefSeq" id="WP_191075769.1">
    <property type="nucleotide sequence ID" value="NZ_JACTAG010000002.1"/>
</dbReference>
<dbReference type="PANTHER" id="PTHR42695:SF5">
    <property type="entry name" value="GLUTAMINE AMIDOTRANSFERASE YLR126C-RELATED"/>
    <property type="match status" value="1"/>
</dbReference>
<reference evidence="2" key="1">
    <citation type="submission" date="2020-08" db="EMBL/GenBank/DDBJ databases">
        <title>Sulfitobacter aestuariivivens sp. nov., isolated from a tidal flat.</title>
        <authorList>
            <person name="Park S."/>
            <person name="Yoon J.-H."/>
        </authorList>
    </citation>
    <scope>NUCLEOTIDE SEQUENCE</scope>
    <source>
        <strain evidence="2">TSTF-M16</strain>
    </source>
</reference>
<sequence length="255" mass="27241">MTHILIIDSDTAEKNAGNLANGDPTTGAGYANALRACQDDVKTTIVAPYDGDEVPPLDGFDGVVFTGSGVAWSTDDARAAPLAAVMRRVFDMGLPTLGSCNGMQLAASVLGGSSQASPLGREDGLAREVTLTEAGRAHPFLKGREDGFAVPCVHRDEVVRLPDGAVLLAGNAHSQVQAFAYEKDGIKFWGVQYHPEFDADYIGRMVDDGRWPADQARDLQQADEDPAAAARLNIRPGDLRPEVRLTELRNWLAAL</sequence>
<dbReference type="GO" id="GO:0005829">
    <property type="term" value="C:cytosol"/>
    <property type="evidence" value="ECO:0007669"/>
    <property type="project" value="TreeGrafter"/>
</dbReference>
<dbReference type="CDD" id="cd01741">
    <property type="entry name" value="GATase1_1"/>
    <property type="match status" value="1"/>
</dbReference>
<keyword evidence="3" id="KW-1185">Reference proteome</keyword>
<dbReference type="PANTHER" id="PTHR42695">
    <property type="entry name" value="GLUTAMINE AMIDOTRANSFERASE YLR126C-RELATED"/>
    <property type="match status" value="1"/>
</dbReference>
<evidence type="ECO:0000313" key="3">
    <source>
        <dbReference type="Proteomes" id="UP000635142"/>
    </source>
</evidence>
<dbReference type="AlphaFoldDB" id="A0A927D5S8"/>
<comment type="caution">
    <text evidence="2">The sequence shown here is derived from an EMBL/GenBank/DDBJ whole genome shotgun (WGS) entry which is preliminary data.</text>
</comment>
<organism evidence="2 3">
    <name type="scientific">Sulfitobacter aestuariivivens</name>
    <dbReference type="NCBI Taxonomy" id="2766981"/>
    <lineage>
        <taxon>Bacteria</taxon>
        <taxon>Pseudomonadati</taxon>
        <taxon>Pseudomonadota</taxon>
        <taxon>Alphaproteobacteria</taxon>
        <taxon>Rhodobacterales</taxon>
        <taxon>Roseobacteraceae</taxon>
        <taxon>Sulfitobacter</taxon>
    </lineage>
</organism>
<name>A0A927D5S8_9RHOB</name>
<dbReference type="InterPro" id="IPR017926">
    <property type="entry name" value="GATASE"/>
</dbReference>
<proteinExistence type="predicted"/>
<evidence type="ECO:0000313" key="2">
    <source>
        <dbReference type="EMBL" id="MBD3664753.1"/>
    </source>
</evidence>
<dbReference type="PROSITE" id="PS51273">
    <property type="entry name" value="GATASE_TYPE_1"/>
    <property type="match status" value="1"/>
</dbReference>
<dbReference type="Gene3D" id="3.40.50.880">
    <property type="match status" value="1"/>
</dbReference>
<dbReference type="EMBL" id="JACTAG010000002">
    <property type="protein sequence ID" value="MBD3664753.1"/>
    <property type="molecule type" value="Genomic_DNA"/>
</dbReference>
<dbReference type="SUPFAM" id="SSF52317">
    <property type="entry name" value="Class I glutamine amidotransferase-like"/>
    <property type="match status" value="1"/>
</dbReference>
<protein>
    <submittedName>
        <fullName evidence="2">Type 1 glutamine amidotransferase</fullName>
    </submittedName>
</protein>
<keyword evidence="2" id="KW-0315">Glutamine amidotransferase</keyword>
<dbReference type="Pfam" id="PF00117">
    <property type="entry name" value="GATase"/>
    <property type="match status" value="1"/>
</dbReference>
<feature type="domain" description="Glutamine amidotransferase" evidence="1">
    <location>
        <begin position="41"/>
        <end position="198"/>
    </location>
</feature>
<evidence type="ECO:0000259" key="1">
    <source>
        <dbReference type="Pfam" id="PF00117"/>
    </source>
</evidence>
<dbReference type="Proteomes" id="UP000635142">
    <property type="component" value="Unassembled WGS sequence"/>
</dbReference>